<comment type="subcellular location">
    <subcellularLocation>
        <location evidence="1">Membrane</location>
        <topology evidence="1">Multi-pass membrane protein</topology>
    </subcellularLocation>
</comment>
<protein>
    <submittedName>
        <fullName evidence="9">MFS general substrate transporter</fullName>
    </submittedName>
</protein>
<dbReference type="OrthoDB" id="2962993at2759"/>
<reference evidence="9 10" key="1">
    <citation type="journal article" date="2016" name="Mol. Biol. Evol.">
        <title>Comparative Genomics of Early-Diverging Mushroom-Forming Fungi Provides Insights into the Origins of Lignocellulose Decay Capabilities.</title>
        <authorList>
            <person name="Nagy L.G."/>
            <person name="Riley R."/>
            <person name="Tritt A."/>
            <person name="Adam C."/>
            <person name="Daum C."/>
            <person name="Floudas D."/>
            <person name="Sun H."/>
            <person name="Yadav J.S."/>
            <person name="Pangilinan J."/>
            <person name="Larsson K.H."/>
            <person name="Matsuura K."/>
            <person name="Barry K."/>
            <person name="Labutti K."/>
            <person name="Kuo R."/>
            <person name="Ohm R.A."/>
            <person name="Bhattacharya S.S."/>
            <person name="Shirouzu T."/>
            <person name="Yoshinaga Y."/>
            <person name="Martin F.M."/>
            <person name="Grigoriev I.V."/>
            <person name="Hibbett D.S."/>
        </authorList>
    </citation>
    <scope>NUCLEOTIDE SEQUENCE [LARGE SCALE GENOMIC DNA]</scope>
    <source>
        <strain evidence="9 10">HHB12029</strain>
    </source>
</reference>
<feature type="transmembrane region" description="Helical" evidence="7">
    <location>
        <begin position="87"/>
        <end position="107"/>
    </location>
</feature>
<evidence type="ECO:0000313" key="10">
    <source>
        <dbReference type="Proteomes" id="UP000077266"/>
    </source>
</evidence>
<dbReference type="PROSITE" id="PS50850">
    <property type="entry name" value="MFS"/>
    <property type="match status" value="1"/>
</dbReference>
<feature type="transmembrane region" description="Helical" evidence="7">
    <location>
        <begin position="403"/>
        <end position="422"/>
    </location>
</feature>
<keyword evidence="5 7" id="KW-0472">Membrane</keyword>
<accession>A0A165G278</accession>
<keyword evidence="2" id="KW-0813">Transport</keyword>
<dbReference type="Gene3D" id="1.20.1250.20">
    <property type="entry name" value="MFS general substrate transporter like domains"/>
    <property type="match status" value="2"/>
</dbReference>
<feature type="region of interest" description="Disordered" evidence="6">
    <location>
        <begin position="1"/>
        <end position="25"/>
    </location>
</feature>
<feature type="transmembrane region" description="Helical" evidence="7">
    <location>
        <begin position="114"/>
        <end position="134"/>
    </location>
</feature>
<dbReference type="FunFam" id="1.20.1250.20:FF:000034">
    <property type="entry name" value="MFS general substrate transporter"/>
    <property type="match status" value="1"/>
</dbReference>
<dbReference type="InterPro" id="IPR036259">
    <property type="entry name" value="MFS_trans_sf"/>
</dbReference>
<feature type="transmembrane region" description="Helical" evidence="7">
    <location>
        <begin position="434"/>
        <end position="453"/>
    </location>
</feature>
<keyword evidence="3 7" id="KW-0812">Transmembrane</keyword>
<feature type="transmembrane region" description="Helical" evidence="7">
    <location>
        <begin position="345"/>
        <end position="365"/>
    </location>
</feature>
<evidence type="ECO:0000256" key="7">
    <source>
        <dbReference type="SAM" id="Phobius"/>
    </source>
</evidence>
<evidence type="ECO:0000256" key="6">
    <source>
        <dbReference type="SAM" id="MobiDB-lite"/>
    </source>
</evidence>
<organism evidence="9 10">
    <name type="scientific">Exidia glandulosa HHB12029</name>
    <dbReference type="NCBI Taxonomy" id="1314781"/>
    <lineage>
        <taxon>Eukaryota</taxon>
        <taxon>Fungi</taxon>
        <taxon>Dikarya</taxon>
        <taxon>Basidiomycota</taxon>
        <taxon>Agaricomycotina</taxon>
        <taxon>Agaricomycetes</taxon>
        <taxon>Auriculariales</taxon>
        <taxon>Exidiaceae</taxon>
        <taxon>Exidia</taxon>
    </lineage>
</organism>
<feature type="transmembrane region" description="Helical" evidence="7">
    <location>
        <begin position="173"/>
        <end position="195"/>
    </location>
</feature>
<keyword evidence="10" id="KW-1185">Reference proteome</keyword>
<gene>
    <name evidence="9" type="ORF">EXIGLDRAFT_771325</name>
</gene>
<feature type="domain" description="Major facilitator superfamily (MFS) profile" evidence="8">
    <location>
        <begin position="48"/>
        <end position="459"/>
    </location>
</feature>
<dbReference type="PANTHER" id="PTHR43791:SF19">
    <property type="entry name" value="TRANSPORTER, PUTATIVE (AFU_ORTHOLOGUE AFUA_1G01812)-RELATED"/>
    <property type="match status" value="1"/>
</dbReference>
<dbReference type="PANTHER" id="PTHR43791">
    <property type="entry name" value="PERMEASE-RELATED"/>
    <property type="match status" value="1"/>
</dbReference>
<dbReference type="AlphaFoldDB" id="A0A165G278"/>
<dbReference type="InParanoid" id="A0A165G278"/>
<dbReference type="GO" id="GO:0022857">
    <property type="term" value="F:transmembrane transporter activity"/>
    <property type="evidence" value="ECO:0007669"/>
    <property type="project" value="InterPro"/>
</dbReference>
<dbReference type="FunFam" id="1.20.1250.20:FF:000013">
    <property type="entry name" value="MFS general substrate transporter"/>
    <property type="match status" value="1"/>
</dbReference>
<dbReference type="InterPro" id="IPR011701">
    <property type="entry name" value="MFS"/>
</dbReference>
<feature type="compositionally biased region" description="Basic and acidic residues" evidence="6">
    <location>
        <begin position="1"/>
        <end position="20"/>
    </location>
</feature>
<evidence type="ECO:0000256" key="4">
    <source>
        <dbReference type="ARBA" id="ARBA00022989"/>
    </source>
</evidence>
<evidence type="ECO:0000256" key="1">
    <source>
        <dbReference type="ARBA" id="ARBA00004141"/>
    </source>
</evidence>
<evidence type="ECO:0000256" key="5">
    <source>
        <dbReference type="ARBA" id="ARBA00023136"/>
    </source>
</evidence>
<feature type="transmembrane region" description="Helical" evidence="7">
    <location>
        <begin position="371"/>
        <end position="391"/>
    </location>
</feature>
<evidence type="ECO:0000313" key="9">
    <source>
        <dbReference type="EMBL" id="KZV89876.1"/>
    </source>
</evidence>
<feature type="transmembrane region" description="Helical" evidence="7">
    <location>
        <begin position="207"/>
        <end position="229"/>
    </location>
</feature>
<feature type="transmembrane region" description="Helical" evidence="7">
    <location>
        <begin position="279"/>
        <end position="303"/>
    </location>
</feature>
<keyword evidence="4 7" id="KW-1133">Transmembrane helix</keyword>
<dbReference type="Pfam" id="PF07690">
    <property type="entry name" value="MFS_1"/>
    <property type="match status" value="1"/>
</dbReference>
<sequence length="517" mass="57253">MSTLDVKDAPVVEHHSEKSLDGGLSDDSDLALSPADERKLKRKIDWNIVPYCSLLYLLSFLDRVNIGQARTAGLETDLKLVRNQYDIALTVFFVSYVAFEIPSNILLRRFKPHRIITLSMIAWAIVMTLMGIVHNFAGLAAARFMLGLAEGGLFPGINLLLTHWYTRNESNIIVSIFFAGATLAGAWGGLLAYGIRHMAGVGGKNGWSWIFILEGLLTFLCALPAWWLVPDFPEDAKFLTERERSQWMARLRRSQGLTGTHVAYSWEQVRRAFVDWRTYIYALMYIGIAQPFYSLALFTPSIIKGLGATNANANLLSVPPYALGFVSTILFALGSDRLCMRGPFIIFGMSIVIVGYIILLTPVSFGVQYFALHLCVIGCCPCIATCITWVGNNFGPTYTRATVMGLFFATGNSAGIVSSNVYPVRTAPRYTMGHSVAIAFSAMAIACAVTMMLDNARHNRARDAQHGRVLSRGKESVDERTGRAVDAFDRARWGLEGLSDDEVVLLGDRHPAYRYIL</sequence>
<dbReference type="EMBL" id="KV426061">
    <property type="protein sequence ID" value="KZV89876.1"/>
    <property type="molecule type" value="Genomic_DNA"/>
</dbReference>
<evidence type="ECO:0000259" key="8">
    <source>
        <dbReference type="PROSITE" id="PS50850"/>
    </source>
</evidence>
<dbReference type="STRING" id="1314781.A0A165G278"/>
<feature type="transmembrane region" description="Helical" evidence="7">
    <location>
        <begin position="315"/>
        <end position="333"/>
    </location>
</feature>
<evidence type="ECO:0000256" key="2">
    <source>
        <dbReference type="ARBA" id="ARBA00022448"/>
    </source>
</evidence>
<dbReference type="GO" id="GO:0016020">
    <property type="term" value="C:membrane"/>
    <property type="evidence" value="ECO:0007669"/>
    <property type="project" value="UniProtKB-SubCell"/>
</dbReference>
<dbReference type="InterPro" id="IPR020846">
    <property type="entry name" value="MFS_dom"/>
</dbReference>
<dbReference type="Proteomes" id="UP000077266">
    <property type="component" value="Unassembled WGS sequence"/>
</dbReference>
<proteinExistence type="predicted"/>
<dbReference type="SUPFAM" id="SSF103473">
    <property type="entry name" value="MFS general substrate transporter"/>
    <property type="match status" value="1"/>
</dbReference>
<name>A0A165G278_EXIGL</name>
<evidence type="ECO:0000256" key="3">
    <source>
        <dbReference type="ARBA" id="ARBA00022692"/>
    </source>
</evidence>